<keyword evidence="2 5" id="KW-0489">Methyltransferase</keyword>
<evidence type="ECO:0000256" key="5">
    <source>
        <dbReference type="HAMAP-Rule" id="MF_00787"/>
    </source>
</evidence>
<keyword evidence="3 5" id="KW-0808">Transferase</keyword>
<evidence type="ECO:0000256" key="4">
    <source>
        <dbReference type="ARBA" id="ARBA00022691"/>
    </source>
</evidence>
<dbReference type="GO" id="GO:0043780">
    <property type="term" value="F:cobalt-precorrin-5B C1-methyltransferase activity"/>
    <property type="evidence" value="ECO:0007669"/>
    <property type="project" value="RHEA"/>
</dbReference>
<dbReference type="NCBIfam" id="TIGR00312">
    <property type="entry name" value="cbiD"/>
    <property type="match status" value="1"/>
</dbReference>
<evidence type="ECO:0000256" key="3">
    <source>
        <dbReference type="ARBA" id="ARBA00022679"/>
    </source>
</evidence>
<dbReference type="SUPFAM" id="SSF111342">
    <property type="entry name" value="CbiD-like"/>
    <property type="match status" value="1"/>
</dbReference>
<dbReference type="HAMAP" id="MF_00787">
    <property type="entry name" value="CbiD"/>
    <property type="match status" value="1"/>
</dbReference>
<dbReference type="EC" id="2.1.1.195" evidence="5"/>
<dbReference type="InterPro" id="IPR036074">
    <property type="entry name" value="CbiD_sf"/>
</dbReference>
<gene>
    <name evidence="5" type="primary">cbiD</name>
    <name evidence="6" type="ORF">SAMN05660420_01849</name>
</gene>
<dbReference type="Pfam" id="PF01888">
    <property type="entry name" value="CbiD"/>
    <property type="match status" value="1"/>
</dbReference>
<evidence type="ECO:0000313" key="7">
    <source>
        <dbReference type="Proteomes" id="UP000199409"/>
    </source>
</evidence>
<organism evidence="6 7">
    <name type="scientific">Desulfuromusa kysingii</name>
    <dbReference type="NCBI Taxonomy" id="37625"/>
    <lineage>
        <taxon>Bacteria</taxon>
        <taxon>Pseudomonadati</taxon>
        <taxon>Thermodesulfobacteriota</taxon>
        <taxon>Desulfuromonadia</taxon>
        <taxon>Desulfuromonadales</taxon>
        <taxon>Geopsychrobacteraceae</taxon>
        <taxon>Desulfuromusa</taxon>
    </lineage>
</organism>
<dbReference type="InterPro" id="IPR002748">
    <property type="entry name" value="CbiD"/>
</dbReference>
<dbReference type="PIRSF" id="PIRSF026782">
    <property type="entry name" value="CbiD"/>
    <property type="match status" value="1"/>
</dbReference>
<protein>
    <recommendedName>
        <fullName evidence="5">Cobalt-precorrin-5B C(1)-methyltransferase</fullName>
        <ecNumber evidence="5">2.1.1.195</ecNumber>
    </recommendedName>
    <alternativeName>
        <fullName evidence="5">Cobalt-precorrin-6A synthase</fullName>
    </alternativeName>
</protein>
<evidence type="ECO:0000313" key="6">
    <source>
        <dbReference type="EMBL" id="SEA35565.1"/>
    </source>
</evidence>
<dbReference type="UniPathway" id="UPA00148">
    <property type="reaction ID" value="UER00227"/>
</dbReference>
<accession>A0A1H4AI25</accession>
<comment type="pathway">
    <text evidence="5">Cofactor biosynthesis; adenosylcobalamin biosynthesis; cob(II)yrinate a,c-diamide from sirohydrochlorin (anaerobic route): step 6/10.</text>
</comment>
<keyword evidence="7" id="KW-1185">Reference proteome</keyword>
<dbReference type="EMBL" id="FNQN01000005">
    <property type="protein sequence ID" value="SEA35565.1"/>
    <property type="molecule type" value="Genomic_DNA"/>
</dbReference>
<proteinExistence type="inferred from homology"/>
<keyword evidence="1 5" id="KW-0169">Cobalamin biosynthesis</keyword>
<dbReference type="PANTHER" id="PTHR35863:SF1">
    <property type="entry name" value="COBALT-PRECORRIN-5B C(1)-METHYLTRANSFERASE"/>
    <property type="match status" value="1"/>
</dbReference>
<dbReference type="GO" id="GO:0032259">
    <property type="term" value="P:methylation"/>
    <property type="evidence" value="ECO:0007669"/>
    <property type="project" value="UniProtKB-KW"/>
</dbReference>
<comment type="function">
    <text evidence="5">Catalyzes the methylation of C-1 in cobalt-precorrin-5B to form cobalt-precorrin-6A.</text>
</comment>
<dbReference type="STRING" id="37625.SAMN05660420_01849"/>
<comment type="similarity">
    <text evidence="5">Belongs to the CbiD family.</text>
</comment>
<keyword evidence="4 5" id="KW-0949">S-adenosyl-L-methionine</keyword>
<evidence type="ECO:0000256" key="1">
    <source>
        <dbReference type="ARBA" id="ARBA00022573"/>
    </source>
</evidence>
<evidence type="ECO:0000256" key="2">
    <source>
        <dbReference type="ARBA" id="ARBA00022603"/>
    </source>
</evidence>
<comment type="catalytic activity">
    <reaction evidence="5">
        <text>Co-precorrin-5B + S-adenosyl-L-methionine = Co-precorrin-6A + S-adenosyl-L-homocysteine</text>
        <dbReference type="Rhea" id="RHEA:26285"/>
        <dbReference type="ChEBI" id="CHEBI:57856"/>
        <dbReference type="ChEBI" id="CHEBI:59789"/>
        <dbReference type="ChEBI" id="CHEBI:60063"/>
        <dbReference type="ChEBI" id="CHEBI:60064"/>
        <dbReference type="EC" id="2.1.1.195"/>
    </reaction>
</comment>
<name>A0A1H4AI25_9BACT</name>
<sequence length="351" mass="37478">MKWGISTGTCAALAAKAAALMLVRGESSEQVDVVLPDGSSVTNRVSDIYCDGMKASATVIKDAGDDPDVTHGTPLIVTLHRNRVNRVRFFAGPGVGTVTRAGLAIPPGEPAINPGPRKIICAALSSVTTEGFDVTVSVPQGLKLAPRTFNPRLGIEGGISILGTTGRVRPFSAPALRDSLKCSLNVAIAARLTELVLVPGNMGHRAAKRYFDVSEQQIVDVSNEWGYMLGQAEKCPLEHLLVLGHPGKLGKLAAGQWQTHSAQSASAIPYIARLAQDLFPSQSFQVNTVEELFMQKLQAPQREQLGNRLAEAIMHQIAATYPGLPQLTVALINLKGELLGHCGDDQKWRVK</sequence>
<dbReference type="AlphaFoldDB" id="A0A1H4AI25"/>
<dbReference type="Proteomes" id="UP000199409">
    <property type="component" value="Unassembled WGS sequence"/>
</dbReference>
<dbReference type="PANTHER" id="PTHR35863">
    <property type="entry name" value="COBALT-PRECORRIN-5B C(1)-METHYLTRANSFERASE"/>
    <property type="match status" value="1"/>
</dbReference>
<dbReference type="Gene3D" id="3.30.2110.10">
    <property type="entry name" value="CbiD-like"/>
    <property type="match status" value="1"/>
</dbReference>
<reference evidence="6 7" key="1">
    <citation type="submission" date="2016-10" db="EMBL/GenBank/DDBJ databases">
        <authorList>
            <person name="de Groot N.N."/>
        </authorList>
    </citation>
    <scope>NUCLEOTIDE SEQUENCE [LARGE SCALE GENOMIC DNA]</scope>
    <source>
        <strain evidence="6 7">DSM 7343</strain>
    </source>
</reference>
<dbReference type="GO" id="GO:0019251">
    <property type="term" value="P:anaerobic cobalamin biosynthetic process"/>
    <property type="evidence" value="ECO:0007669"/>
    <property type="project" value="UniProtKB-UniRule"/>
</dbReference>
<dbReference type="RefSeq" id="WP_175498334.1">
    <property type="nucleotide sequence ID" value="NZ_FNQN01000005.1"/>
</dbReference>